<dbReference type="SUPFAM" id="SSF46689">
    <property type="entry name" value="Homeodomain-like"/>
    <property type="match status" value="1"/>
</dbReference>
<dbReference type="InterPro" id="IPR050204">
    <property type="entry name" value="AraC_XylS_family_regulators"/>
</dbReference>
<dbReference type="Pfam" id="PF12833">
    <property type="entry name" value="HTH_18"/>
    <property type="match status" value="1"/>
</dbReference>
<organism evidence="5 6">
    <name type="scientific">Paraburkholderia agricolaris</name>
    <dbReference type="NCBI Taxonomy" id="2152888"/>
    <lineage>
        <taxon>Bacteria</taxon>
        <taxon>Pseudomonadati</taxon>
        <taxon>Pseudomonadota</taxon>
        <taxon>Betaproteobacteria</taxon>
        <taxon>Burkholderiales</taxon>
        <taxon>Burkholderiaceae</taxon>
        <taxon>Paraburkholderia</taxon>
    </lineage>
</organism>
<reference evidence="5 6" key="1">
    <citation type="journal article" date="2024" name="Chem. Sci.">
        <title>Discovery of megapolipeptins by genome mining of a Burkholderiales bacteria collection.</title>
        <authorList>
            <person name="Paulo B.S."/>
            <person name="Recchia M.J.J."/>
            <person name="Lee S."/>
            <person name="Fergusson C.H."/>
            <person name="Romanowski S.B."/>
            <person name="Hernandez A."/>
            <person name="Krull N."/>
            <person name="Liu D.Y."/>
            <person name="Cavanagh H."/>
            <person name="Bos A."/>
            <person name="Gray C.A."/>
            <person name="Murphy B.T."/>
            <person name="Linington R.G."/>
            <person name="Eustaquio A.S."/>
        </authorList>
    </citation>
    <scope>NUCLEOTIDE SEQUENCE [LARGE SCALE GENOMIC DNA]</scope>
    <source>
        <strain evidence="5 6">RL16-012-BIC-B</strain>
    </source>
</reference>
<evidence type="ECO:0000313" key="5">
    <source>
        <dbReference type="EMBL" id="MFL9887736.1"/>
    </source>
</evidence>
<keyword evidence="2" id="KW-0238">DNA-binding</keyword>
<dbReference type="InterPro" id="IPR009057">
    <property type="entry name" value="Homeodomain-like_sf"/>
</dbReference>
<name>A0ABW8ZYW9_9BURK</name>
<keyword evidence="6" id="KW-1185">Reference proteome</keyword>
<proteinExistence type="predicted"/>
<comment type="caution">
    <text evidence="5">The sequence shown here is derived from an EMBL/GenBank/DDBJ whole genome shotgun (WGS) entry which is preliminary data.</text>
</comment>
<protein>
    <submittedName>
        <fullName evidence="5">AraC family transcriptional regulator</fullName>
    </submittedName>
</protein>
<dbReference type="SMART" id="SM00342">
    <property type="entry name" value="HTH_ARAC"/>
    <property type="match status" value="1"/>
</dbReference>
<evidence type="ECO:0000256" key="2">
    <source>
        <dbReference type="ARBA" id="ARBA00023125"/>
    </source>
</evidence>
<dbReference type="InterPro" id="IPR018062">
    <property type="entry name" value="HTH_AraC-typ_CS"/>
</dbReference>
<dbReference type="PROSITE" id="PS01124">
    <property type="entry name" value="HTH_ARAC_FAMILY_2"/>
    <property type="match status" value="1"/>
</dbReference>
<sequence length="338" mass="38436">MDTRQLDLVHFSTLDAPVGEQLDAWASLSQVVDFSREDDHSAPFEARYDGASVGPLFVGGRTWHDPTRRSRYRAKRDTKRLRDGADFYYFTYQATNGVAWRTDAGEGRKQPHELYMTDASQSIECLGTMGNAVSLIVPRETLPASTEALHGRSLVSGVGILLRDHLQSLFTNLSRMTVDDIPHVVQATTHLLVASVAPSQDNLKQADLPIRELLVDRVRRYIDDRVLDGDLDIERICRDVGLSRAKLYQLFENTGGVMREIRRKRLALAHRALCESVHGLQRIKELALSYGFSDEKYFYRVFKAEFGYTPTETRERMQALGLEREDDLQTERNKPVGF</sequence>
<evidence type="ECO:0000259" key="4">
    <source>
        <dbReference type="PROSITE" id="PS01124"/>
    </source>
</evidence>
<gene>
    <name evidence="5" type="ORF">PQR66_32260</name>
</gene>
<dbReference type="PANTHER" id="PTHR46796">
    <property type="entry name" value="HTH-TYPE TRANSCRIPTIONAL ACTIVATOR RHAS-RELATED"/>
    <property type="match status" value="1"/>
</dbReference>
<evidence type="ECO:0000313" key="6">
    <source>
        <dbReference type="Proteomes" id="UP001629249"/>
    </source>
</evidence>
<dbReference type="InterPro" id="IPR018060">
    <property type="entry name" value="HTH_AraC"/>
</dbReference>
<dbReference type="PRINTS" id="PR00032">
    <property type="entry name" value="HTHARAC"/>
</dbReference>
<evidence type="ECO:0000256" key="3">
    <source>
        <dbReference type="ARBA" id="ARBA00023163"/>
    </source>
</evidence>
<dbReference type="PROSITE" id="PS00041">
    <property type="entry name" value="HTH_ARAC_FAMILY_1"/>
    <property type="match status" value="1"/>
</dbReference>
<dbReference type="InterPro" id="IPR020449">
    <property type="entry name" value="Tscrpt_reg_AraC-type_HTH"/>
</dbReference>
<keyword evidence="1" id="KW-0805">Transcription regulation</keyword>
<feature type="domain" description="HTH araC/xylS-type" evidence="4">
    <location>
        <begin position="216"/>
        <end position="316"/>
    </location>
</feature>
<evidence type="ECO:0000256" key="1">
    <source>
        <dbReference type="ARBA" id="ARBA00023015"/>
    </source>
</evidence>
<keyword evidence="3" id="KW-0804">Transcription</keyword>
<dbReference type="RefSeq" id="WP_408326067.1">
    <property type="nucleotide sequence ID" value="NZ_JAQQFH010000002.1"/>
</dbReference>
<accession>A0ABW8ZYW9</accession>
<dbReference type="PANTHER" id="PTHR46796:SF6">
    <property type="entry name" value="ARAC SUBFAMILY"/>
    <property type="match status" value="1"/>
</dbReference>
<dbReference type="Gene3D" id="1.10.10.60">
    <property type="entry name" value="Homeodomain-like"/>
    <property type="match status" value="1"/>
</dbReference>
<dbReference type="EMBL" id="JAQQFN010000030">
    <property type="protein sequence ID" value="MFL9887736.1"/>
    <property type="molecule type" value="Genomic_DNA"/>
</dbReference>
<dbReference type="Proteomes" id="UP001629249">
    <property type="component" value="Unassembled WGS sequence"/>
</dbReference>